<keyword evidence="3" id="KW-0012">Acyltransferase</keyword>
<organism evidence="4">
    <name type="scientific">bioreactor metagenome</name>
    <dbReference type="NCBI Taxonomy" id="1076179"/>
    <lineage>
        <taxon>unclassified sequences</taxon>
        <taxon>metagenomes</taxon>
        <taxon>ecological metagenomes</taxon>
    </lineage>
</organism>
<dbReference type="InterPro" id="IPR028345">
    <property type="entry name" value="Antibiotic_NAT-like"/>
</dbReference>
<evidence type="ECO:0008006" key="5">
    <source>
        <dbReference type="Google" id="ProtNLM"/>
    </source>
</evidence>
<proteinExistence type="inferred from homology"/>
<protein>
    <recommendedName>
        <fullName evidence="5">Aminoglycoside N(3)-acetyltransferase</fullName>
    </recommendedName>
</protein>
<evidence type="ECO:0000256" key="1">
    <source>
        <dbReference type="ARBA" id="ARBA00006383"/>
    </source>
</evidence>
<dbReference type="SUPFAM" id="SSF110710">
    <property type="entry name" value="TTHA0583/YokD-like"/>
    <property type="match status" value="1"/>
</dbReference>
<gene>
    <name evidence="4" type="ORF">SDC9_66453</name>
</gene>
<dbReference type="AlphaFoldDB" id="A0A644XUX9"/>
<accession>A0A644XUX9</accession>
<dbReference type="InterPro" id="IPR003679">
    <property type="entry name" value="Amioglycoside_AcTrfase"/>
</dbReference>
<dbReference type="GO" id="GO:0008080">
    <property type="term" value="F:N-acetyltransferase activity"/>
    <property type="evidence" value="ECO:0007669"/>
    <property type="project" value="InterPro"/>
</dbReference>
<comment type="caution">
    <text evidence="4">The sequence shown here is derived from an EMBL/GenBank/DDBJ whole genome shotgun (WGS) entry which is preliminary data.</text>
</comment>
<dbReference type="PANTHER" id="PTHR11104:SF0">
    <property type="entry name" value="SPBETA PROPHAGE-DERIVED AMINOGLYCOSIDE N(3')-ACETYLTRANSFERASE-LIKE PROTEIN YOKD"/>
    <property type="match status" value="1"/>
</dbReference>
<dbReference type="GO" id="GO:0046677">
    <property type="term" value="P:response to antibiotic"/>
    <property type="evidence" value="ECO:0007669"/>
    <property type="project" value="InterPro"/>
</dbReference>
<comment type="similarity">
    <text evidence="1">Belongs to the antibiotic N-acetyltransferase family.</text>
</comment>
<name>A0A644XUX9_9ZZZZ</name>
<reference evidence="4" key="1">
    <citation type="submission" date="2019-08" db="EMBL/GenBank/DDBJ databases">
        <authorList>
            <person name="Kucharzyk K."/>
            <person name="Murdoch R.W."/>
            <person name="Higgins S."/>
            <person name="Loffler F."/>
        </authorList>
    </citation>
    <scope>NUCLEOTIDE SEQUENCE</scope>
</reference>
<evidence type="ECO:0000256" key="2">
    <source>
        <dbReference type="ARBA" id="ARBA00022679"/>
    </source>
</evidence>
<sequence>MTVQYEDALKGFREVGILPGDTVLLQSAMRPFGFVEGAGKTIGMALMEALGNDEGTLVAPAFCFIHEVQDHPVIDPATDKSEMGAISEAIRHFPGAFRSIAYRHSFSAVGKNAKWITDVDPAICVFDLRSAFGRMLALDTKVVLAGVTYVNSTSHHFGQYLAQVPDRHTIERQVTLKHPDGTLEERMMMDYQPQPTTTGDYYEFPYDFNKLGLWLEQAGKVQISTIGNAVIRCFRMRNLIDLVLTRYPVDQWIFFEDKQPVDLPFGKNATREYVDEAGREDIAIWAVVDPEQICDRSKR</sequence>
<dbReference type="Pfam" id="PF02522">
    <property type="entry name" value="Antibiotic_NAT"/>
    <property type="match status" value="1"/>
</dbReference>
<evidence type="ECO:0000313" key="4">
    <source>
        <dbReference type="EMBL" id="MPM20026.1"/>
    </source>
</evidence>
<keyword evidence="2" id="KW-0808">Transferase</keyword>
<evidence type="ECO:0000256" key="3">
    <source>
        <dbReference type="ARBA" id="ARBA00023315"/>
    </source>
</evidence>
<dbReference type="PANTHER" id="PTHR11104">
    <property type="entry name" value="AMINOGLYCOSIDE N3-ACETYLTRANSFERASE"/>
    <property type="match status" value="1"/>
</dbReference>
<dbReference type="EMBL" id="VSSQ01003295">
    <property type="protein sequence ID" value="MPM20026.1"/>
    <property type="molecule type" value="Genomic_DNA"/>
</dbReference>